<feature type="compositionally biased region" description="Basic and acidic residues" evidence="5">
    <location>
        <begin position="527"/>
        <end position="537"/>
    </location>
</feature>
<dbReference type="PROSITE" id="PS50199">
    <property type="entry name" value="ZF_RANBP2_2"/>
    <property type="match status" value="2"/>
</dbReference>
<dbReference type="PANTHER" id="PTHR23111">
    <property type="entry name" value="ZINC FINGER PROTEIN"/>
    <property type="match status" value="1"/>
</dbReference>
<feature type="domain" description="RanBP2-type" evidence="6">
    <location>
        <begin position="71"/>
        <end position="100"/>
    </location>
</feature>
<evidence type="ECO:0000256" key="4">
    <source>
        <dbReference type="PROSITE-ProRule" id="PRU00322"/>
    </source>
</evidence>
<dbReference type="SUPFAM" id="SSF90209">
    <property type="entry name" value="Ran binding protein zinc finger-like"/>
    <property type="match status" value="1"/>
</dbReference>
<dbReference type="GO" id="GO:0005737">
    <property type="term" value="C:cytoplasm"/>
    <property type="evidence" value="ECO:0007669"/>
    <property type="project" value="TreeGrafter"/>
</dbReference>
<dbReference type="Pfam" id="PF00641">
    <property type="entry name" value="Zn_ribbon_RanBP"/>
    <property type="match status" value="2"/>
</dbReference>
<evidence type="ECO:0000259" key="6">
    <source>
        <dbReference type="PROSITE" id="PS50199"/>
    </source>
</evidence>
<dbReference type="Proteomes" id="UP001443914">
    <property type="component" value="Unassembled WGS sequence"/>
</dbReference>
<dbReference type="EMBL" id="JBDFQZ010000008">
    <property type="protein sequence ID" value="KAK9697106.1"/>
    <property type="molecule type" value="Genomic_DNA"/>
</dbReference>
<proteinExistence type="predicted"/>
<dbReference type="PROSITE" id="PS01358">
    <property type="entry name" value="ZF_RANBP2_1"/>
    <property type="match status" value="2"/>
</dbReference>
<feature type="region of interest" description="Disordered" evidence="5">
    <location>
        <begin position="139"/>
        <end position="172"/>
    </location>
</feature>
<feature type="compositionally biased region" description="Low complexity" evidence="5">
    <location>
        <begin position="344"/>
        <end position="353"/>
    </location>
</feature>
<feature type="compositionally biased region" description="Basic and acidic residues" evidence="5">
    <location>
        <begin position="156"/>
        <end position="167"/>
    </location>
</feature>
<feature type="compositionally biased region" description="Low complexity" evidence="5">
    <location>
        <begin position="260"/>
        <end position="280"/>
    </location>
</feature>
<feature type="domain" description="RanBP2-type" evidence="6">
    <location>
        <begin position="104"/>
        <end position="133"/>
    </location>
</feature>
<dbReference type="Gene3D" id="4.10.1060.10">
    <property type="entry name" value="Zinc finger, RanBP2-type"/>
    <property type="match status" value="2"/>
</dbReference>
<dbReference type="PANTHER" id="PTHR23111:SF30">
    <property type="entry name" value="ZINC FINGER PROTEIN VAR3, CHLOROPLASTIC"/>
    <property type="match status" value="1"/>
</dbReference>
<dbReference type="InterPro" id="IPR001876">
    <property type="entry name" value="Znf_RanBP2"/>
</dbReference>
<keyword evidence="2 4" id="KW-0863">Zinc-finger</keyword>
<name>A0AAW1J2W1_SAPOF</name>
<sequence>MRLLQSYVPMSIVSSLGVYRSSRVESSVRILFSELVKYRGPSRVYVARVHTQFPEGNGLGPRSTGYNVEMKRGDWICTRCSFMNFAKNKNCLKCEEVRPNKILTGGEWECPECDFFNFGRNVVCLRCDCKKPDPDPLRNPVTVSGLGANISSVKSNTEKPLTDDEGKQQPWFTKITQLEKSSDLTSSPTDEEFSKFMQARDDRDNSGSSDLAIDKNPDDIQLGELLAQKTSFSYTSNKDGDSGESTGDLSRFNTSKFASSEYGSFSDDSSDSETSASVNEQQSGKDLPEIMPVRTGENRFVISKKKDRSLTSLTYKRRVAMEPAGGSNHVPFVPFPPGYFSQNKSDSADASSKPKTSEDAGTALHKSAVSSQQTGATIHDPGKTRERNEHKGRDSNEASKNMVRTNDRYSATESSNRTDFRSVSQARETSSVEENSRRGTSLEGSAVVEVDPLDMSEEAKAERWFRRVAQIKDISELSQIPDEDFPSIMPLRKGVNRFVVSKRKTPLERRLTSSQYKPNLPEVTNEPLHDRDKTESS</sequence>
<accession>A0AAW1J2W1</accession>
<evidence type="ECO:0000256" key="3">
    <source>
        <dbReference type="ARBA" id="ARBA00022833"/>
    </source>
</evidence>
<organism evidence="7 8">
    <name type="scientific">Saponaria officinalis</name>
    <name type="common">Common soapwort</name>
    <name type="synonym">Lychnis saponaria</name>
    <dbReference type="NCBI Taxonomy" id="3572"/>
    <lineage>
        <taxon>Eukaryota</taxon>
        <taxon>Viridiplantae</taxon>
        <taxon>Streptophyta</taxon>
        <taxon>Embryophyta</taxon>
        <taxon>Tracheophyta</taxon>
        <taxon>Spermatophyta</taxon>
        <taxon>Magnoliopsida</taxon>
        <taxon>eudicotyledons</taxon>
        <taxon>Gunneridae</taxon>
        <taxon>Pentapetalae</taxon>
        <taxon>Caryophyllales</taxon>
        <taxon>Caryophyllaceae</taxon>
        <taxon>Caryophylleae</taxon>
        <taxon>Saponaria</taxon>
    </lineage>
</organism>
<keyword evidence="3" id="KW-0862">Zinc</keyword>
<keyword evidence="8" id="KW-1185">Reference proteome</keyword>
<dbReference type="InterPro" id="IPR036443">
    <property type="entry name" value="Znf_RanBP2_sf"/>
</dbReference>
<dbReference type="GO" id="GO:0003729">
    <property type="term" value="F:mRNA binding"/>
    <property type="evidence" value="ECO:0007669"/>
    <property type="project" value="TreeGrafter"/>
</dbReference>
<feature type="region of interest" description="Disordered" evidence="5">
    <location>
        <begin position="323"/>
        <end position="449"/>
    </location>
</feature>
<reference evidence="7 8" key="1">
    <citation type="submission" date="2024-03" db="EMBL/GenBank/DDBJ databases">
        <title>WGS assembly of Saponaria officinalis var. Norfolk2.</title>
        <authorList>
            <person name="Jenkins J."/>
            <person name="Shu S."/>
            <person name="Grimwood J."/>
            <person name="Barry K."/>
            <person name="Goodstein D."/>
            <person name="Schmutz J."/>
            <person name="Leebens-Mack J."/>
            <person name="Osbourn A."/>
        </authorList>
    </citation>
    <scope>NUCLEOTIDE SEQUENCE [LARGE SCALE GENOMIC DNA]</scope>
    <source>
        <strain evidence="8">cv. Norfolk2</strain>
        <strain evidence="7">JIC</strain>
        <tissue evidence="7">Leaf</tissue>
    </source>
</reference>
<evidence type="ECO:0000313" key="8">
    <source>
        <dbReference type="Proteomes" id="UP001443914"/>
    </source>
</evidence>
<feature type="region of interest" description="Disordered" evidence="5">
    <location>
        <begin position="260"/>
        <end position="306"/>
    </location>
</feature>
<feature type="compositionally biased region" description="Polar residues" evidence="5">
    <location>
        <begin position="398"/>
        <end position="443"/>
    </location>
</feature>
<dbReference type="EMBL" id="JBDFQZ010000008">
    <property type="protein sequence ID" value="KAK9697105.1"/>
    <property type="molecule type" value="Genomic_DNA"/>
</dbReference>
<evidence type="ECO:0000256" key="2">
    <source>
        <dbReference type="ARBA" id="ARBA00022771"/>
    </source>
</evidence>
<feature type="compositionally biased region" description="Basic and acidic residues" evidence="5">
    <location>
        <begin position="380"/>
        <end position="397"/>
    </location>
</feature>
<comment type="caution">
    <text evidence="7">The sequence shown here is derived from an EMBL/GenBank/DDBJ whole genome shotgun (WGS) entry which is preliminary data.</text>
</comment>
<dbReference type="GO" id="GO:0008270">
    <property type="term" value="F:zinc ion binding"/>
    <property type="evidence" value="ECO:0007669"/>
    <property type="project" value="UniProtKB-KW"/>
</dbReference>
<feature type="region of interest" description="Disordered" evidence="5">
    <location>
        <begin position="197"/>
        <end position="216"/>
    </location>
</feature>
<evidence type="ECO:0000256" key="5">
    <source>
        <dbReference type="SAM" id="MobiDB-lite"/>
    </source>
</evidence>
<feature type="region of interest" description="Disordered" evidence="5">
    <location>
        <begin position="506"/>
        <end position="537"/>
    </location>
</feature>
<protein>
    <recommendedName>
        <fullName evidence="6">RanBP2-type domain-containing protein</fullName>
    </recommendedName>
</protein>
<dbReference type="SMART" id="SM00547">
    <property type="entry name" value="ZnF_RBZ"/>
    <property type="match status" value="2"/>
</dbReference>
<dbReference type="AlphaFoldDB" id="A0AAW1J2W1"/>
<keyword evidence="1" id="KW-0479">Metal-binding</keyword>
<evidence type="ECO:0000313" key="7">
    <source>
        <dbReference type="EMBL" id="KAK9697105.1"/>
    </source>
</evidence>
<gene>
    <name evidence="7" type="ORF">RND81_08G015400</name>
</gene>
<evidence type="ECO:0000256" key="1">
    <source>
        <dbReference type="ARBA" id="ARBA00022723"/>
    </source>
</evidence>